<reference evidence="2 3" key="1">
    <citation type="submission" date="2022-03" db="EMBL/GenBank/DDBJ databases">
        <title>Novel taxa within the pig intestine.</title>
        <authorList>
            <person name="Wylensek D."/>
            <person name="Bishof K."/>
            <person name="Afrizal A."/>
            <person name="Clavel T."/>
        </authorList>
    </citation>
    <scope>NUCLEOTIDE SEQUENCE [LARGE SCALE GENOMIC DNA]</scope>
    <source>
        <strain evidence="2 3">CLA-KB-P133</strain>
    </source>
</reference>
<keyword evidence="1" id="KW-1133">Transmembrane helix</keyword>
<proteinExistence type="predicted"/>
<evidence type="ECO:0000313" key="3">
    <source>
        <dbReference type="Proteomes" id="UP001286174"/>
    </source>
</evidence>
<evidence type="ECO:0000313" key="2">
    <source>
        <dbReference type="EMBL" id="MDX8418508.1"/>
    </source>
</evidence>
<name>A0AB35TZ38_9FIRM</name>
<sequence length="167" mass="18163">MIDKYVIVQNNSYVLTVPEETAIDSGVLHTAYSMLERANHFVSINSFTIDEVSKKIVSSSNPVIMRAYAAHQIDQFWWGVRHIFRTNAAAEAFASDLETCSTAMGSVSAAYGLLFAAGAGLVVSLGASAVSAYCGMIASSVRSKKLQYPKIELDISWAFVYGGYRVE</sequence>
<keyword evidence="1" id="KW-0812">Transmembrane</keyword>
<comment type="caution">
    <text evidence="2">The sequence shown here is derived from an EMBL/GenBank/DDBJ whole genome shotgun (WGS) entry which is preliminary data.</text>
</comment>
<feature type="transmembrane region" description="Helical" evidence="1">
    <location>
        <begin position="109"/>
        <end position="135"/>
    </location>
</feature>
<protein>
    <submittedName>
        <fullName evidence="2">Uncharacterized protein</fullName>
    </submittedName>
</protein>
<gene>
    <name evidence="2" type="ORF">MOZ60_00200</name>
</gene>
<organism evidence="2 3">
    <name type="scientific">Grylomicrobium aquisgranensis</name>
    <dbReference type="NCBI Taxonomy" id="2926318"/>
    <lineage>
        <taxon>Bacteria</taxon>
        <taxon>Bacillati</taxon>
        <taxon>Bacillota</taxon>
        <taxon>Erysipelotrichia</taxon>
        <taxon>Erysipelotrichales</taxon>
        <taxon>Erysipelotrichaceae</taxon>
        <taxon>Grylomicrobium</taxon>
    </lineage>
</organism>
<dbReference type="EMBL" id="JALBUR010000001">
    <property type="protein sequence ID" value="MDX8418508.1"/>
    <property type="molecule type" value="Genomic_DNA"/>
</dbReference>
<keyword evidence="1" id="KW-0472">Membrane</keyword>
<dbReference type="AlphaFoldDB" id="A0AB35TZ38"/>
<dbReference type="Proteomes" id="UP001286174">
    <property type="component" value="Unassembled WGS sequence"/>
</dbReference>
<keyword evidence="3" id="KW-1185">Reference proteome</keyword>
<accession>A0AB35TZ38</accession>
<dbReference type="RefSeq" id="WP_370595218.1">
    <property type="nucleotide sequence ID" value="NZ_JALBUR010000001.1"/>
</dbReference>
<evidence type="ECO:0000256" key="1">
    <source>
        <dbReference type="SAM" id="Phobius"/>
    </source>
</evidence>